<comment type="caution">
    <text evidence="1">The sequence shown here is derived from an EMBL/GenBank/DDBJ whole genome shotgun (WGS) entry which is preliminary data.</text>
</comment>
<keyword evidence="2" id="KW-1185">Reference proteome</keyword>
<gene>
    <name evidence="1" type="ORF">F1735_29340</name>
</gene>
<organism evidence="1 2">
    <name type="scientific">Massilia genomosp. 1</name>
    <dbReference type="NCBI Taxonomy" id="2609280"/>
    <lineage>
        <taxon>Bacteria</taxon>
        <taxon>Pseudomonadati</taxon>
        <taxon>Pseudomonadota</taxon>
        <taxon>Betaproteobacteria</taxon>
        <taxon>Burkholderiales</taxon>
        <taxon>Oxalobacteraceae</taxon>
        <taxon>Telluria group</taxon>
        <taxon>Massilia</taxon>
    </lineage>
</organism>
<sequence length="75" mass="8720">MNRQQRHNSGGFALAEPNNQRLDLRQRDIVNHAISVQASRNTMSAIEYLKAQDIHPDVIERVLLEPERRRGTLHH</sequence>
<evidence type="ECO:0000313" key="1">
    <source>
        <dbReference type="EMBL" id="NHZ66347.1"/>
    </source>
</evidence>
<name>A0ABX0MUB6_9BURK</name>
<dbReference type="Proteomes" id="UP000610594">
    <property type="component" value="Unassembled WGS sequence"/>
</dbReference>
<protein>
    <submittedName>
        <fullName evidence="1">Uncharacterized protein</fullName>
    </submittedName>
</protein>
<proteinExistence type="predicted"/>
<evidence type="ECO:0000313" key="2">
    <source>
        <dbReference type="Proteomes" id="UP000610594"/>
    </source>
</evidence>
<dbReference type="RefSeq" id="WP_167240231.1">
    <property type="nucleotide sequence ID" value="NZ_WHJF01000129.1"/>
</dbReference>
<reference evidence="1 2" key="1">
    <citation type="submission" date="2019-10" db="EMBL/GenBank/DDBJ databases">
        <title>Taxonomy of Antarctic Massilia spp.: description of Massilia rubra sp. nov., Massilia aquatica sp. nov., Massilia mucilaginosa sp. nov., Massilia frigida sp. nov. isolated from streams, lakes and regoliths.</title>
        <authorList>
            <person name="Holochova P."/>
            <person name="Sedlacek I."/>
            <person name="Kralova S."/>
            <person name="Maslanova I."/>
            <person name="Busse H.-J."/>
            <person name="Stankova E."/>
            <person name="Vrbovska V."/>
            <person name="Kovarovic V."/>
            <person name="Bartak M."/>
            <person name="Svec P."/>
            <person name="Pantucek R."/>
        </authorList>
    </citation>
    <scope>NUCLEOTIDE SEQUENCE [LARGE SCALE GENOMIC DNA]</scope>
    <source>
        <strain evidence="1 2">CCM 8694</strain>
    </source>
</reference>
<accession>A0ABX0MUB6</accession>
<dbReference type="EMBL" id="WHJF01000129">
    <property type="protein sequence ID" value="NHZ66347.1"/>
    <property type="molecule type" value="Genomic_DNA"/>
</dbReference>